<proteinExistence type="inferred from homology"/>
<comment type="catalytic activity">
    <reaction evidence="5">
        <text>N(7)-methyl-GTP + H2O = N(7)-methyl-GMP + diphosphate + H(+)</text>
        <dbReference type="Rhea" id="RHEA:58744"/>
        <dbReference type="ChEBI" id="CHEBI:15377"/>
        <dbReference type="ChEBI" id="CHEBI:15378"/>
        <dbReference type="ChEBI" id="CHEBI:33019"/>
        <dbReference type="ChEBI" id="CHEBI:58285"/>
        <dbReference type="ChEBI" id="CHEBI:87133"/>
    </reaction>
</comment>
<evidence type="ECO:0000256" key="4">
    <source>
        <dbReference type="ARBA" id="ARBA00023080"/>
    </source>
</evidence>
<dbReference type="Pfam" id="PF02545">
    <property type="entry name" value="Maf"/>
    <property type="match status" value="1"/>
</dbReference>
<keyword evidence="2 5" id="KW-0963">Cytoplasm</keyword>
<evidence type="ECO:0000313" key="7">
    <source>
        <dbReference type="Proteomes" id="UP001162780"/>
    </source>
</evidence>
<reference evidence="6" key="1">
    <citation type="submission" date="2022-11" db="EMBL/GenBank/DDBJ databases">
        <title>Methylomonas rapida sp. nov., Carotenoid-Producing Obligate Methanotrophs with High Growth Characteristics and Biotechnological Potential.</title>
        <authorList>
            <person name="Tikhonova E.N."/>
            <person name="Suleimanov R.Z."/>
            <person name="Miroshnikov K."/>
            <person name="Oshkin I.Y."/>
            <person name="Belova S.E."/>
            <person name="Danilova O.V."/>
            <person name="Ashikhmin A."/>
            <person name="Konopkin A."/>
            <person name="But S.Y."/>
            <person name="Khmelenina V.N."/>
            <person name="Kuznetsov N."/>
            <person name="Pimenov N.V."/>
            <person name="Dedysh S.N."/>
        </authorList>
    </citation>
    <scope>NUCLEOTIDE SEQUENCE</scope>
    <source>
        <strain evidence="6">MP1</strain>
    </source>
</reference>
<comment type="similarity">
    <text evidence="5">Belongs to the Maf family. YceF subfamily.</text>
</comment>
<protein>
    <recommendedName>
        <fullName evidence="5">7-methyl-GTP pyrophosphatase</fullName>
        <shortName evidence="5">m(7)GTP pyrophosphatase</shortName>
        <ecNumber evidence="5">3.6.1.-</ecNumber>
    </recommendedName>
</protein>
<dbReference type="SUPFAM" id="SSF52972">
    <property type="entry name" value="ITPase-like"/>
    <property type="match status" value="1"/>
</dbReference>
<evidence type="ECO:0000256" key="5">
    <source>
        <dbReference type="HAMAP-Rule" id="MF_00528"/>
    </source>
</evidence>
<dbReference type="EC" id="3.6.1.-" evidence="5"/>
<organism evidence="6 7">
    <name type="scientific">Methylomonas rapida</name>
    <dbReference type="NCBI Taxonomy" id="2963939"/>
    <lineage>
        <taxon>Bacteria</taxon>
        <taxon>Pseudomonadati</taxon>
        <taxon>Pseudomonadota</taxon>
        <taxon>Gammaproteobacteria</taxon>
        <taxon>Methylococcales</taxon>
        <taxon>Methylococcaceae</taxon>
        <taxon>Methylomonas</taxon>
    </lineage>
</organism>
<feature type="site" description="Important for substrate specificity" evidence="5">
    <location>
        <position position="70"/>
    </location>
</feature>
<name>A0ABY7GEZ6_9GAMM</name>
<evidence type="ECO:0000256" key="1">
    <source>
        <dbReference type="ARBA" id="ARBA00004496"/>
    </source>
</evidence>
<feature type="site" description="Important for substrate specificity" evidence="5">
    <location>
        <position position="154"/>
    </location>
</feature>
<dbReference type="HAMAP" id="MF_00528">
    <property type="entry name" value="Maf"/>
    <property type="match status" value="1"/>
</dbReference>
<dbReference type="PIRSF" id="PIRSF006305">
    <property type="entry name" value="Maf"/>
    <property type="match status" value="1"/>
</dbReference>
<dbReference type="Gene3D" id="3.90.950.10">
    <property type="match status" value="1"/>
</dbReference>
<keyword evidence="3 5" id="KW-0378">Hydrolase</keyword>
<accession>A0ABY7GEZ6</accession>
<dbReference type="NCBIfam" id="TIGR00172">
    <property type="entry name" value="maf"/>
    <property type="match status" value="1"/>
</dbReference>
<feature type="active site" description="Proton acceptor" evidence="5">
    <location>
        <position position="69"/>
    </location>
</feature>
<dbReference type="InterPro" id="IPR029001">
    <property type="entry name" value="ITPase-like_fam"/>
</dbReference>
<keyword evidence="4 5" id="KW-0546">Nucleotide metabolism</keyword>
<comment type="function">
    <text evidence="5">Nucleoside triphosphate pyrophosphatase that hydrolyzes 7-methyl-GTP (m(7)GTP). May have a dual role in cell division arrest and in preventing the incorporation of modified nucleotides into cellular nucleic acids.</text>
</comment>
<dbReference type="PANTHER" id="PTHR43213">
    <property type="entry name" value="BIFUNCTIONAL DTTP/UTP PYROPHOSPHATASE/METHYLTRANSFERASE PROTEIN-RELATED"/>
    <property type="match status" value="1"/>
</dbReference>
<dbReference type="EMBL" id="CP113517">
    <property type="protein sequence ID" value="WAR43857.1"/>
    <property type="molecule type" value="Genomic_DNA"/>
</dbReference>
<dbReference type="PANTHER" id="PTHR43213:SF10">
    <property type="entry name" value="7-METHYL-GTP PYROPHOSPHATASE"/>
    <property type="match status" value="1"/>
</dbReference>
<dbReference type="InterPro" id="IPR003697">
    <property type="entry name" value="Maf-like"/>
</dbReference>
<sequence>MSPLILASSSRYRAELLKKLQLDFITCSRGVDETPHPQEPADALAQRLSISKAQAVAPAYPDHLIIGSDQVAVCNDVLLGKPGNRANAFRQLKAQSSQKVTFYTGLCVLNSRTGQTWTDLDVCHVYFRELSESQIEHYLDVDQPFDCAGSFKSEGYGISLFSKIEGEDPNALIGLPLIKLIGLLNQCGLAIP</sequence>
<comment type="cofactor">
    <cofactor evidence="5">
        <name>a divalent metal cation</name>
        <dbReference type="ChEBI" id="CHEBI:60240"/>
    </cofactor>
</comment>
<evidence type="ECO:0000256" key="3">
    <source>
        <dbReference type="ARBA" id="ARBA00022801"/>
    </source>
</evidence>
<comment type="caution">
    <text evidence="5">Lacks conserved residue(s) required for the propagation of feature annotation.</text>
</comment>
<evidence type="ECO:0000256" key="2">
    <source>
        <dbReference type="ARBA" id="ARBA00022490"/>
    </source>
</evidence>
<dbReference type="Proteomes" id="UP001162780">
    <property type="component" value="Chromosome"/>
</dbReference>
<keyword evidence="7" id="KW-1185">Reference proteome</keyword>
<dbReference type="CDD" id="cd00555">
    <property type="entry name" value="Maf"/>
    <property type="match status" value="1"/>
</dbReference>
<gene>
    <name evidence="6" type="ORF">NM686_015965</name>
</gene>
<dbReference type="RefSeq" id="WP_255188842.1">
    <property type="nucleotide sequence ID" value="NZ_CP113517.1"/>
</dbReference>
<comment type="subcellular location">
    <subcellularLocation>
        <location evidence="1 5">Cytoplasm</location>
    </subcellularLocation>
</comment>
<feature type="site" description="Important for substrate specificity" evidence="5">
    <location>
        <position position="12"/>
    </location>
</feature>
<evidence type="ECO:0000313" key="6">
    <source>
        <dbReference type="EMBL" id="WAR43857.1"/>
    </source>
</evidence>